<dbReference type="EMBL" id="JBJQOH010000003">
    <property type="protein sequence ID" value="KAL3693019.1"/>
    <property type="molecule type" value="Genomic_DNA"/>
</dbReference>
<sequence>MDDTKDPLESEKLGEPAEEALVYEREPPLIVGKLGIVKFGDSPPDTSQEIEEGATEVILNQDYEVPDPLSSRILLAKETSSSDENGIIVPTPLPFLGHFTSFGRNRHKSKKAPKIQSRWRLVRIPIRIKQDLPQKPPKTTKIIDPLESKLDTPMWTRPHVPVDPKCGRRILHHFPVTGDKQNAQKRAEKQEEKMYGDFNEDFAAVWAGIDGTDHSIMKESLYTVHKDDQRKEDRKIEMWEQWDLNVFNYIQRQIGDKINSDTYRPDQVSLRNGNSPGLFHFHHHKLFLY</sequence>
<dbReference type="Proteomes" id="UP001633002">
    <property type="component" value="Unassembled WGS sequence"/>
</dbReference>
<organism evidence="1 2">
    <name type="scientific">Riccia sorocarpa</name>
    <dbReference type="NCBI Taxonomy" id="122646"/>
    <lineage>
        <taxon>Eukaryota</taxon>
        <taxon>Viridiplantae</taxon>
        <taxon>Streptophyta</taxon>
        <taxon>Embryophyta</taxon>
        <taxon>Marchantiophyta</taxon>
        <taxon>Marchantiopsida</taxon>
        <taxon>Marchantiidae</taxon>
        <taxon>Marchantiales</taxon>
        <taxon>Ricciaceae</taxon>
        <taxon>Riccia</taxon>
    </lineage>
</organism>
<name>A0ABD3HUI5_9MARC</name>
<gene>
    <name evidence="1" type="ORF">R1sor_006670</name>
</gene>
<comment type="caution">
    <text evidence="1">The sequence shown here is derived from an EMBL/GenBank/DDBJ whole genome shotgun (WGS) entry which is preliminary data.</text>
</comment>
<keyword evidence="2" id="KW-1185">Reference proteome</keyword>
<protein>
    <submittedName>
        <fullName evidence="1">Uncharacterized protein</fullName>
    </submittedName>
</protein>
<proteinExistence type="predicted"/>
<reference evidence="1 2" key="1">
    <citation type="submission" date="2024-09" db="EMBL/GenBank/DDBJ databases">
        <title>Chromosome-scale assembly of Riccia sorocarpa.</title>
        <authorList>
            <person name="Paukszto L."/>
        </authorList>
    </citation>
    <scope>NUCLEOTIDE SEQUENCE [LARGE SCALE GENOMIC DNA]</scope>
    <source>
        <strain evidence="1">LP-2024</strain>
        <tissue evidence="1">Aerial parts of the thallus</tissue>
    </source>
</reference>
<accession>A0ABD3HUI5</accession>
<dbReference type="AlphaFoldDB" id="A0ABD3HUI5"/>
<evidence type="ECO:0000313" key="1">
    <source>
        <dbReference type="EMBL" id="KAL3693019.1"/>
    </source>
</evidence>
<evidence type="ECO:0000313" key="2">
    <source>
        <dbReference type="Proteomes" id="UP001633002"/>
    </source>
</evidence>